<dbReference type="OrthoDB" id="7157922at2"/>
<protein>
    <submittedName>
        <fullName evidence="5">ABC transporter</fullName>
    </submittedName>
</protein>
<dbReference type="SMART" id="SM00382">
    <property type="entry name" value="AAA"/>
    <property type="match status" value="1"/>
</dbReference>
<dbReference type="SUPFAM" id="SSF52540">
    <property type="entry name" value="P-loop containing nucleoside triphosphate hydrolases"/>
    <property type="match status" value="1"/>
</dbReference>
<keyword evidence="1" id="KW-0813">Transport</keyword>
<dbReference type="Pfam" id="PF00005">
    <property type="entry name" value="ABC_tran"/>
    <property type="match status" value="1"/>
</dbReference>
<evidence type="ECO:0000256" key="2">
    <source>
        <dbReference type="ARBA" id="ARBA00022741"/>
    </source>
</evidence>
<organism evidence="5 6">
    <name type="scientific">Acidisphaera rubrifaciens HS-AP3</name>
    <dbReference type="NCBI Taxonomy" id="1231350"/>
    <lineage>
        <taxon>Bacteria</taxon>
        <taxon>Pseudomonadati</taxon>
        <taxon>Pseudomonadota</taxon>
        <taxon>Alphaproteobacteria</taxon>
        <taxon>Acetobacterales</taxon>
        <taxon>Acetobacteraceae</taxon>
        <taxon>Acidisphaera</taxon>
    </lineage>
</organism>
<dbReference type="AlphaFoldDB" id="A0A0D6P407"/>
<dbReference type="Proteomes" id="UP000032680">
    <property type="component" value="Unassembled WGS sequence"/>
</dbReference>
<sequence length="240" mass="25838">MSAPLFAGEDIHLHLGGRHILKGVSLAARAGEVLGVVGPNGAGKTMLFEVLSGRQAPAQGRVLFDGADITRQPLHLRARLGIGRTYQSPVVPDELTVGEVLKVAREAHPPFLTRYHAAWASELVGLHVASGTLSGRLETLNRRKLLLACLLMRRPRVLLMDEPAAGLIGAEIAELDRLIRTLSQELGVTILLVEHRLELLDAIADRVVVLDLGAVIAEGLPESVFTLPQVRAAYFETEAA</sequence>
<evidence type="ECO:0000259" key="4">
    <source>
        <dbReference type="PROSITE" id="PS50893"/>
    </source>
</evidence>
<evidence type="ECO:0000256" key="1">
    <source>
        <dbReference type="ARBA" id="ARBA00022448"/>
    </source>
</evidence>
<evidence type="ECO:0000256" key="3">
    <source>
        <dbReference type="ARBA" id="ARBA00022840"/>
    </source>
</evidence>
<evidence type="ECO:0000313" key="6">
    <source>
        <dbReference type="Proteomes" id="UP000032680"/>
    </source>
</evidence>
<keyword evidence="2" id="KW-0547">Nucleotide-binding</keyword>
<dbReference type="PANTHER" id="PTHR45772">
    <property type="entry name" value="CONSERVED COMPONENT OF ABC TRANSPORTER FOR NATURAL AMINO ACIDS-RELATED"/>
    <property type="match status" value="1"/>
</dbReference>
<name>A0A0D6P407_9PROT</name>
<feature type="domain" description="ABC transporter" evidence="4">
    <location>
        <begin position="6"/>
        <end position="237"/>
    </location>
</feature>
<dbReference type="InterPro" id="IPR003439">
    <property type="entry name" value="ABC_transporter-like_ATP-bd"/>
</dbReference>
<evidence type="ECO:0000313" key="5">
    <source>
        <dbReference type="EMBL" id="GAN76392.1"/>
    </source>
</evidence>
<dbReference type="Gene3D" id="3.40.50.300">
    <property type="entry name" value="P-loop containing nucleotide triphosphate hydrolases"/>
    <property type="match status" value="1"/>
</dbReference>
<accession>A0A0D6P407</accession>
<keyword evidence="6" id="KW-1185">Reference proteome</keyword>
<reference evidence="5 6" key="1">
    <citation type="submission" date="2012-11" db="EMBL/GenBank/DDBJ databases">
        <title>Whole genome sequence of Acidisphaera rubrifaciens HS-AP3.</title>
        <authorList>
            <person name="Azuma Y."/>
            <person name="Higashiura N."/>
            <person name="Hirakawa H."/>
            <person name="Matsushita K."/>
        </authorList>
    </citation>
    <scope>NUCLEOTIDE SEQUENCE [LARGE SCALE GENOMIC DNA]</scope>
    <source>
        <strain evidence="5 6">HS-AP3</strain>
    </source>
</reference>
<dbReference type="InterPro" id="IPR003593">
    <property type="entry name" value="AAA+_ATPase"/>
</dbReference>
<dbReference type="RefSeq" id="WP_048860191.1">
    <property type="nucleotide sequence ID" value="NZ_BANB01000088.1"/>
</dbReference>
<dbReference type="InterPro" id="IPR051120">
    <property type="entry name" value="ABC_AA/LPS_Transport"/>
</dbReference>
<dbReference type="EMBL" id="BANB01000088">
    <property type="protein sequence ID" value="GAN76392.1"/>
    <property type="molecule type" value="Genomic_DNA"/>
</dbReference>
<dbReference type="GO" id="GO:0005524">
    <property type="term" value="F:ATP binding"/>
    <property type="evidence" value="ECO:0007669"/>
    <property type="project" value="UniProtKB-KW"/>
</dbReference>
<dbReference type="GO" id="GO:0016887">
    <property type="term" value="F:ATP hydrolysis activity"/>
    <property type="evidence" value="ECO:0007669"/>
    <property type="project" value="InterPro"/>
</dbReference>
<comment type="caution">
    <text evidence="5">The sequence shown here is derived from an EMBL/GenBank/DDBJ whole genome shotgun (WGS) entry which is preliminary data.</text>
</comment>
<dbReference type="InterPro" id="IPR027417">
    <property type="entry name" value="P-loop_NTPase"/>
</dbReference>
<keyword evidence="3" id="KW-0067">ATP-binding</keyword>
<dbReference type="PROSITE" id="PS50893">
    <property type="entry name" value="ABC_TRANSPORTER_2"/>
    <property type="match status" value="1"/>
</dbReference>
<dbReference type="GO" id="GO:0005886">
    <property type="term" value="C:plasma membrane"/>
    <property type="evidence" value="ECO:0007669"/>
    <property type="project" value="TreeGrafter"/>
</dbReference>
<gene>
    <name evidence="5" type="ORF">Asru_0088_15</name>
</gene>
<proteinExistence type="predicted"/>